<evidence type="ECO:0000256" key="3">
    <source>
        <dbReference type="ARBA" id="ARBA00022692"/>
    </source>
</evidence>
<keyword evidence="3 7" id="KW-0812">Transmembrane</keyword>
<feature type="transmembrane region" description="Helical" evidence="7">
    <location>
        <begin position="195"/>
        <end position="215"/>
    </location>
</feature>
<feature type="transmembrane region" description="Helical" evidence="7">
    <location>
        <begin position="76"/>
        <end position="107"/>
    </location>
</feature>
<reference evidence="10" key="1">
    <citation type="submission" date="2017-11" db="EMBL/GenBank/DDBJ databases">
        <authorList>
            <person name="Chan K.G."/>
            <person name="Lee L.S."/>
        </authorList>
    </citation>
    <scope>NUCLEOTIDE SEQUENCE [LARGE SCALE GENOMIC DNA]</scope>
    <source>
        <strain evidence="10">DSM 100970</strain>
    </source>
</reference>
<evidence type="ECO:0000259" key="8">
    <source>
        <dbReference type="Pfam" id="PF13515"/>
    </source>
</evidence>
<accession>A0A2I7N3R7</accession>
<gene>
    <name evidence="9" type="ORF">CUN60_01805</name>
</gene>
<feature type="transmembrane region" description="Helical" evidence="7">
    <location>
        <begin position="45"/>
        <end position="64"/>
    </location>
</feature>
<feature type="transmembrane region" description="Helical" evidence="7">
    <location>
        <begin position="20"/>
        <end position="39"/>
    </location>
</feature>
<evidence type="ECO:0000256" key="4">
    <source>
        <dbReference type="ARBA" id="ARBA00022989"/>
    </source>
</evidence>
<dbReference type="PANTHER" id="PTHR30509:SF9">
    <property type="entry name" value="MULTIDRUG RESISTANCE PROTEIN MDTO"/>
    <property type="match status" value="1"/>
</dbReference>
<keyword evidence="10" id="KW-1185">Reference proteome</keyword>
<proteinExistence type="inferred from homology"/>
<feature type="domain" description="Integral membrane bound transporter" evidence="8">
    <location>
        <begin position="208"/>
        <end position="329"/>
    </location>
</feature>
<feature type="transmembrane region" description="Helical" evidence="7">
    <location>
        <begin position="288"/>
        <end position="306"/>
    </location>
</feature>
<dbReference type="OrthoDB" id="8670769at2"/>
<dbReference type="Proteomes" id="UP000236655">
    <property type="component" value="Chromosome"/>
</dbReference>
<evidence type="ECO:0000256" key="2">
    <source>
        <dbReference type="ARBA" id="ARBA00022475"/>
    </source>
</evidence>
<dbReference type="InterPro" id="IPR049453">
    <property type="entry name" value="Memb_transporter_dom"/>
</dbReference>
<feature type="transmembrane region" description="Helical" evidence="7">
    <location>
        <begin position="249"/>
        <end position="282"/>
    </location>
</feature>
<name>A0A2I7N3R7_9NEIS</name>
<feature type="transmembrane region" description="Helical" evidence="7">
    <location>
        <begin position="119"/>
        <end position="137"/>
    </location>
</feature>
<evidence type="ECO:0000256" key="7">
    <source>
        <dbReference type="SAM" id="Phobius"/>
    </source>
</evidence>
<dbReference type="AlphaFoldDB" id="A0A2I7N3R7"/>
<evidence type="ECO:0000256" key="1">
    <source>
        <dbReference type="ARBA" id="ARBA00004651"/>
    </source>
</evidence>
<dbReference type="RefSeq" id="WP_102950392.1">
    <property type="nucleotide sequence ID" value="NZ_CP024847.1"/>
</dbReference>
<dbReference type="GO" id="GO:0005886">
    <property type="term" value="C:plasma membrane"/>
    <property type="evidence" value="ECO:0007669"/>
    <property type="project" value="UniProtKB-SubCell"/>
</dbReference>
<comment type="subcellular location">
    <subcellularLocation>
        <location evidence="1">Cell membrane</location>
        <topology evidence="1">Multi-pass membrane protein</topology>
    </subcellularLocation>
</comment>
<evidence type="ECO:0000256" key="5">
    <source>
        <dbReference type="ARBA" id="ARBA00023136"/>
    </source>
</evidence>
<keyword evidence="2" id="KW-1003">Cell membrane</keyword>
<dbReference type="PANTHER" id="PTHR30509">
    <property type="entry name" value="P-HYDROXYBENZOIC ACID EFFLUX PUMP SUBUNIT-RELATED"/>
    <property type="match status" value="1"/>
</dbReference>
<sequence length="347" mass="37657">MRKIINYQSKFLAWDKDVIILATQAGILAVVFSLMQVIFKPENDAAIFAMIGVFIAALVQTVGIRVNILNRVKASLILSIGAGFTTAIGCYVGNSFIATAIGILLLVPLVGLTSSAEHLSAAIILFTVDLFIIGSGAPSNSLHLAALNGCSLAIGSLSLAIIALIYARPFGQITPIVTKYKFSFKGVFINYQSNLVFSLILTIAVSIANAISYLFKMPQGFWIPMTALLILKADHDFTKSRMSHRLTGTLFGSLLAVLVALLISDKLILALMMLPIMFFIVISMARHYGAYTAILTVMVTVMMNLMIPDGYLIATHRLIDTLLGVITVAITLWILNPSIHKLLHKKQ</sequence>
<keyword evidence="4 7" id="KW-1133">Transmembrane helix</keyword>
<dbReference type="Pfam" id="PF13515">
    <property type="entry name" value="FUSC_2"/>
    <property type="match status" value="1"/>
</dbReference>
<comment type="similarity">
    <text evidence="6">Belongs to the YccS/YhfK family.</text>
</comment>
<dbReference type="KEGG" id="nba:CUN60_01805"/>
<keyword evidence="5 7" id="KW-0472">Membrane</keyword>
<evidence type="ECO:0000313" key="9">
    <source>
        <dbReference type="EMBL" id="AUR51092.1"/>
    </source>
</evidence>
<protein>
    <recommendedName>
        <fullName evidence="8">Integral membrane bound transporter domain-containing protein</fullName>
    </recommendedName>
</protein>
<feature type="transmembrane region" description="Helical" evidence="7">
    <location>
        <begin position="144"/>
        <end position="167"/>
    </location>
</feature>
<feature type="transmembrane region" description="Helical" evidence="7">
    <location>
        <begin position="318"/>
        <end position="335"/>
    </location>
</feature>
<dbReference type="EMBL" id="CP024847">
    <property type="protein sequence ID" value="AUR51092.1"/>
    <property type="molecule type" value="Genomic_DNA"/>
</dbReference>
<evidence type="ECO:0000256" key="6">
    <source>
        <dbReference type="ARBA" id="ARBA00043993"/>
    </source>
</evidence>
<evidence type="ECO:0000313" key="10">
    <source>
        <dbReference type="Proteomes" id="UP000236655"/>
    </source>
</evidence>
<organism evidence="9 10">
    <name type="scientific">Aquella oligotrophica</name>
    <dbReference type="NCBI Taxonomy" id="2067065"/>
    <lineage>
        <taxon>Bacteria</taxon>
        <taxon>Pseudomonadati</taxon>
        <taxon>Pseudomonadota</taxon>
        <taxon>Betaproteobacteria</taxon>
        <taxon>Neisseriales</taxon>
        <taxon>Neisseriaceae</taxon>
        <taxon>Aquella</taxon>
    </lineage>
</organism>